<dbReference type="Proteomes" id="UP000663879">
    <property type="component" value="Unassembled WGS sequence"/>
</dbReference>
<gene>
    <name evidence="2" type="ORF">OXX778_LOCUS22858</name>
</gene>
<reference evidence="2" key="1">
    <citation type="submission" date="2021-02" db="EMBL/GenBank/DDBJ databases">
        <authorList>
            <person name="Nowell W R."/>
        </authorList>
    </citation>
    <scope>NUCLEOTIDE SEQUENCE</scope>
    <source>
        <strain evidence="2">Ploen Becks lab</strain>
    </source>
</reference>
<dbReference type="InterPro" id="IPR026983">
    <property type="entry name" value="DHC"/>
</dbReference>
<dbReference type="GO" id="GO:0045505">
    <property type="term" value="F:dynein intermediate chain binding"/>
    <property type="evidence" value="ECO:0007669"/>
    <property type="project" value="InterPro"/>
</dbReference>
<dbReference type="PANTHER" id="PTHR46961:SF5">
    <property type="entry name" value="DYNEIN AXONEMAL HEAVY CHAIN 1"/>
    <property type="match status" value="1"/>
</dbReference>
<evidence type="ECO:0000259" key="1">
    <source>
        <dbReference type="Pfam" id="PF17857"/>
    </source>
</evidence>
<dbReference type="Gene3D" id="1.20.920.30">
    <property type="match status" value="1"/>
</dbReference>
<protein>
    <recommendedName>
        <fullName evidence="1">Dynein heavy chain 3 AAA+ lid domain-containing protein</fullName>
    </recommendedName>
</protein>
<accession>A0A814RZD6</accession>
<sequence>MKKVTNYGSFSHMLENNEKISDYASSLVESCISVYKTISSQLLPTPVKSHYTFNLRDLSKTFQGILMADVKSIESVSELIKLWYHESCRVFQDRLINDEDRNWFTNLLKEKMKNNFNLEYSDVIQAEPVIYG</sequence>
<feature type="non-terminal residue" evidence="2">
    <location>
        <position position="132"/>
    </location>
</feature>
<dbReference type="FunFam" id="1.20.920.30:FF:000002">
    <property type="entry name" value="Dynein axonemal heavy chain 3"/>
    <property type="match status" value="1"/>
</dbReference>
<keyword evidence="3" id="KW-1185">Reference proteome</keyword>
<dbReference type="GO" id="GO:0030286">
    <property type="term" value="C:dynein complex"/>
    <property type="evidence" value="ECO:0007669"/>
    <property type="project" value="InterPro"/>
</dbReference>
<feature type="non-terminal residue" evidence="2">
    <location>
        <position position="1"/>
    </location>
</feature>
<comment type="caution">
    <text evidence="2">The sequence shown here is derived from an EMBL/GenBank/DDBJ whole genome shotgun (WGS) entry which is preliminary data.</text>
</comment>
<dbReference type="OrthoDB" id="424310at2759"/>
<dbReference type="Pfam" id="PF17857">
    <property type="entry name" value="AAA_lid_1"/>
    <property type="match status" value="1"/>
</dbReference>
<dbReference type="GO" id="GO:0051959">
    <property type="term" value="F:dynein light intermediate chain binding"/>
    <property type="evidence" value="ECO:0007669"/>
    <property type="project" value="InterPro"/>
</dbReference>
<dbReference type="EMBL" id="CAJNOC010010448">
    <property type="protein sequence ID" value="CAF1139993.1"/>
    <property type="molecule type" value="Genomic_DNA"/>
</dbReference>
<dbReference type="AlphaFoldDB" id="A0A814RZD6"/>
<dbReference type="InterPro" id="IPR041589">
    <property type="entry name" value="DNAH3_AAA_lid_1"/>
</dbReference>
<dbReference type="PANTHER" id="PTHR46961">
    <property type="entry name" value="DYNEIN HEAVY CHAIN 1, AXONEMAL-LIKE PROTEIN"/>
    <property type="match status" value="1"/>
</dbReference>
<evidence type="ECO:0000313" key="3">
    <source>
        <dbReference type="Proteomes" id="UP000663879"/>
    </source>
</evidence>
<name>A0A814RZD6_9BILA</name>
<evidence type="ECO:0000313" key="2">
    <source>
        <dbReference type="EMBL" id="CAF1139993.1"/>
    </source>
</evidence>
<dbReference type="GO" id="GO:0007018">
    <property type="term" value="P:microtubule-based movement"/>
    <property type="evidence" value="ECO:0007669"/>
    <property type="project" value="InterPro"/>
</dbReference>
<proteinExistence type="predicted"/>
<feature type="domain" description="Dynein heavy chain 3 AAA+ lid" evidence="1">
    <location>
        <begin position="27"/>
        <end position="117"/>
    </location>
</feature>
<organism evidence="2 3">
    <name type="scientific">Brachionus calyciflorus</name>
    <dbReference type="NCBI Taxonomy" id="104777"/>
    <lineage>
        <taxon>Eukaryota</taxon>
        <taxon>Metazoa</taxon>
        <taxon>Spiralia</taxon>
        <taxon>Gnathifera</taxon>
        <taxon>Rotifera</taxon>
        <taxon>Eurotatoria</taxon>
        <taxon>Monogononta</taxon>
        <taxon>Pseudotrocha</taxon>
        <taxon>Ploima</taxon>
        <taxon>Brachionidae</taxon>
        <taxon>Brachionus</taxon>
    </lineage>
</organism>